<feature type="compositionally biased region" description="Polar residues" evidence="1">
    <location>
        <begin position="172"/>
        <end position="201"/>
    </location>
</feature>
<dbReference type="InterPro" id="IPR051923">
    <property type="entry name" value="Glycosyl_Hydrolase_39"/>
</dbReference>
<feature type="region of interest" description="Disordered" evidence="1">
    <location>
        <begin position="160"/>
        <end position="240"/>
    </location>
</feature>
<protein>
    <submittedName>
        <fullName evidence="2">Uncharacterized protein</fullName>
    </submittedName>
</protein>
<accession>A0ABT3CFN0</accession>
<gene>
    <name evidence="2" type="ORF">H7J73_20015</name>
</gene>
<evidence type="ECO:0000256" key="1">
    <source>
        <dbReference type="SAM" id="MobiDB-lite"/>
    </source>
</evidence>
<dbReference type="Proteomes" id="UP001526201">
    <property type="component" value="Unassembled WGS sequence"/>
</dbReference>
<sequence>MRRNGPPDQPTVTRQPNIVSFFQPKPNIATYNKLPAAAYTAIKGVQPSLTVISAGLSPAVDNGSDIAPVTFVKGIYSGGANKYLDALAMHPYTYPSLPNDPTTASWSAFQQLTPMRAVMVAGGDTAKLIWLTEFGAQPARIPLPSPKLFKPRLFRSSCRLPETPPGWDRHSSTPSATPEPTLPTGSRTSASCTGISPSRQATGHCRRLRPRRSNLPAPTTPLGERYLLSQGGLPSSAQCG</sequence>
<dbReference type="SUPFAM" id="SSF51445">
    <property type="entry name" value="(Trans)glycosidases"/>
    <property type="match status" value="1"/>
</dbReference>
<dbReference type="EMBL" id="JACKTY010000032">
    <property type="protein sequence ID" value="MCV7228302.1"/>
    <property type="molecule type" value="Genomic_DNA"/>
</dbReference>
<dbReference type="RefSeq" id="WP_264069419.1">
    <property type="nucleotide sequence ID" value="NZ_JACKTY010000032.1"/>
</dbReference>
<dbReference type="Gene3D" id="3.20.20.80">
    <property type="entry name" value="Glycosidases"/>
    <property type="match status" value="1"/>
</dbReference>
<dbReference type="InterPro" id="IPR017853">
    <property type="entry name" value="GH"/>
</dbReference>
<proteinExistence type="predicted"/>
<reference evidence="2 3" key="1">
    <citation type="journal article" date="2022" name="BMC Genomics">
        <title>Comparative genome analysis of mycobacteria focusing on tRNA and non-coding RNA.</title>
        <authorList>
            <person name="Behra P.R.K."/>
            <person name="Pettersson B.M.F."/>
            <person name="Ramesh M."/>
            <person name="Das S."/>
            <person name="Dasgupta S."/>
            <person name="Kirsebom L.A."/>
        </authorList>
    </citation>
    <scope>NUCLEOTIDE SEQUENCE [LARGE SCALE GENOMIC DNA]</scope>
    <source>
        <strain evidence="2 3">DSM 44078</strain>
    </source>
</reference>
<dbReference type="PANTHER" id="PTHR12631">
    <property type="entry name" value="ALPHA-L-IDURONIDASE"/>
    <property type="match status" value="1"/>
</dbReference>
<keyword evidence="3" id="KW-1185">Reference proteome</keyword>
<comment type="caution">
    <text evidence="2">The sequence shown here is derived from an EMBL/GenBank/DDBJ whole genome shotgun (WGS) entry which is preliminary data.</text>
</comment>
<organism evidence="2 3">
    <name type="scientific">Mycolicibacterium komossense</name>
    <dbReference type="NCBI Taxonomy" id="1779"/>
    <lineage>
        <taxon>Bacteria</taxon>
        <taxon>Bacillati</taxon>
        <taxon>Actinomycetota</taxon>
        <taxon>Actinomycetes</taxon>
        <taxon>Mycobacteriales</taxon>
        <taxon>Mycobacteriaceae</taxon>
        <taxon>Mycolicibacterium</taxon>
    </lineage>
</organism>
<dbReference type="PANTHER" id="PTHR12631:SF10">
    <property type="entry name" value="BETA-XYLOSIDASE-LIKE PROTEIN-RELATED"/>
    <property type="match status" value="1"/>
</dbReference>
<name>A0ABT3CFN0_9MYCO</name>
<evidence type="ECO:0000313" key="3">
    <source>
        <dbReference type="Proteomes" id="UP001526201"/>
    </source>
</evidence>
<evidence type="ECO:0000313" key="2">
    <source>
        <dbReference type="EMBL" id="MCV7228302.1"/>
    </source>
</evidence>